<dbReference type="PANTHER" id="PTHR13363:SF5">
    <property type="entry name" value="E3 UBIQUITIN-PROTEIN LIGASE RNF123"/>
    <property type="match status" value="1"/>
</dbReference>
<dbReference type="Gene3D" id="2.60.120.920">
    <property type="match status" value="1"/>
</dbReference>
<sequence>MVGSVPAGKWEGVGDTPDSYAYDGNRVRKWNVTTTNYGKSWAAGDIVSCLIDLDEGTITFCLNGQSLGTAFSSIKTGPGVAYFPAISLSFKESVAFNFGSRPLRYPSSQFLADPPTADLLKAHRLLGYIKNVLSTSIDAQEEKLLEKDSAVWRLQGDPTVLITLAHIFNVFAPLMCKVYLVEDVLMNFLLGILEGGGSVDEHPLIQQLLDLFWLLMEDHEVNECLKQLMMSLLRAYRFSPIIPDLGFQVPPAALPAQQLVFFYIKTPLRVKEAGLEELIPTTWWPTHFDKEGKDEREPKDESSDERLRRRAYERGCQRLKKRIEGVADELRQLSDRNFFVHLFQGEASRYIFLNKFRKFLQENASNRGQHPTALCPPEYMVCFLHRLITAVRSSWDEGSRKSPSSLSSEEQLDAVRIADELTSPVELPVPPLLSANDSDLSDLPGRESDKTPGLLPSCQRPFGAAAMGGALARPSWLSSPTLGRANRFLSTAAVSLMTPRRPLSQPEKVKVRTLAVEQRTEEDIEGSHGNDGLLLGRPQEEPDQPITDKSLLEIIDGIVMMYNLSVHQQLGKMVVVADEVHEYAVALKDTEEKIDRCPARRADILDELQKSQKVFAEKLNHLSRRLAWINATIYSKEKMLDVYWLLCVCIRTIEHADNTALLFAFTPEFYLSVAMNAYSALKNYFSPANSMDELPGTDPTGADRF</sequence>
<dbReference type="PANTHER" id="PTHR13363">
    <property type="entry name" value="RING FINGER AND SRY DOMAIN-CONTAINING"/>
    <property type="match status" value="1"/>
</dbReference>
<dbReference type="Proteomes" id="UP000261380">
    <property type="component" value="Unplaced"/>
</dbReference>
<dbReference type="InterPro" id="IPR043136">
    <property type="entry name" value="B30.2/SPRY_sf"/>
</dbReference>
<keyword evidence="1" id="KW-0479">Metal-binding</keyword>
<feature type="region of interest" description="Disordered" evidence="4">
    <location>
        <begin position="517"/>
        <end position="542"/>
    </location>
</feature>
<evidence type="ECO:0000256" key="1">
    <source>
        <dbReference type="ARBA" id="ARBA00022723"/>
    </source>
</evidence>
<dbReference type="Ensembl" id="ENSXCOT00000023457.1">
    <property type="protein sequence ID" value="ENSXCOP00000023179.1"/>
    <property type="gene ID" value="ENSXCOG00000017316.1"/>
</dbReference>
<dbReference type="InterPro" id="IPR001870">
    <property type="entry name" value="B30.2/SPRY"/>
</dbReference>
<evidence type="ECO:0000256" key="3">
    <source>
        <dbReference type="ARBA" id="ARBA00022833"/>
    </source>
</evidence>
<keyword evidence="2" id="KW-0863">Zinc-finger</keyword>
<evidence type="ECO:0000256" key="4">
    <source>
        <dbReference type="SAM" id="MobiDB-lite"/>
    </source>
</evidence>
<dbReference type="AlphaFoldDB" id="A0A3B5MUL7"/>
<dbReference type="InterPro" id="IPR013320">
    <property type="entry name" value="ConA-like_dom_sf"/>
</dbReference>
<evidence type="ECO:0000256" key="2">
    <source>
        <dbReference type="ARBA" id="ARBA00022771"/>
    </source>
</evidence>
<proteinExistence type="predicted"/>
<keyword evidence="3" id="KW-0862">Zinc</keyword>
<evidence type="ECO:0000259" key="5">
    <source>
        <dbReference type="PROSITE" id="PS50188"/>
    </source>
</evidence>
<feature type="region of interest" description="Disordered" evidence="4">
    <location>
        <begin position="428"/>
        <end position="459"/>
    </location>
</feature>
<dbReference type="InterPro" id="IPR045129">
    <property type="entry name" value="RNF123/RKP/RSPRY1"/>
</dbReference>
<organism evidence="6 7">
    <name type="scientific">Xiphophorus couchianus</name>
    <name type="common">Monterrey platyfish</name>
    <dbReference type="NCBI Taxonomy" id="32473"/>
    <lineage>
        <taxon>Eukaryota</taxon>
        <taxon>Metazoa</taxon>
        <taxon>Chordata</taxon>
        <taxon>Craniata</taxon>
        <taxon>Vertebrata</taxon>
        <taxon>Euteleostomi</taxon>
        <taxon>Actinopterygii</taxon>
        <taxon>Neopterygii</taxon>
        <taxon>Teleostei</taxon>
        <taxon>Neoteleostei</taxon>
        <taxon>Acanthomorphata</taxon>
        <taxon>Ovalentaria</taxon>
        <taxon>Atherinomorphae</taxon>
        <taxon>Cyprinodontiformes</taxon>
        <taxon>Poeciliidae</taxon>
        <taxon>Poeciliinae</taxon>
        <taxon>Xiphophorus</taxon>
    </lineage>
</organism>
<accession>A0A3B5MUL7</accession>
<dbReference type="GO" id="GO:0051603">
    <property type="term" value="P:proteolysis involved in protein catabolic process"/>
    <property type="evidence" value="ECO:0007669"/>
    <property type="project" value="TreeGrafter"/>
</dbReference>
<evidence type="ECO:0000313" key="7">
    <source>
        <dbReference type="Proteomes" id="UP000261380"/>
    </source>
</evidence>
<keyword evidence="7" id="KW-1185">Reference proteome</keyword>
<dbReference type="GO" id="GO:0005737">
    <property type="term" value="C:cytoplasm"/>
    <property type="evidence" value="ECO:0007669"/>
    <property type="project" value="TreeGrafter"/>
</dbReference>
<protein>
    <recommendedName>
        <fullName evidence="5">B30.2/SPRY domain-containing protein</fullName>
    </recommendedName>
</protein>
<feature type="compositionally biased region" description="Basic and acidic residues" evidence="4">
    <location>
        <begin position="518"/>
        <end position="528"/>
    </location>
</feature>
<feature type="domain" description="B30.2/SPRY" evidence="5">
    <location>
        <begin position="1"/>
        <end position="103"/>
    </location>
</feature>
<dbReference type="STRING" id="32473.ENSXCOP00000023179"/>
<dbReference type="SUPFAM" id="SSF49899">
    <property type="entry name" value="Concanavalin A-like lectins/glucanases"/>
    <property type="match status" value="1"/>
</dbReference>
<dbReference type="GO" id="GO:0004842">
    <property type="term" value="F:ubiquitin-protein transferase activity"/>
    <property type="evidence" value="ECO:0007669"/>
    <property type="project" value="InterPro"/>
</dbReference>
<feature type="compositionally biased region" description="Low complexity" evidence="4">
    <location>
        <begin position="428"/>
        <end position="443"/>
    </location>
</feature>
<dbReference type="GO" id="GO:0008270">
    <property type="term" value="F:zinc ion binding"/>
    <property type="evidence" value="ECO:0007669"/>
    <property type="project" value="UniProtKB-KW"/>
</dbReference>
<reference evidence="6" key="2">
    <citation type="submission" date="2025-09" db="UniProtKB">
        <authorList>
            <consortium name="Ensembl"/>
        </authorList>
    </citation>
    <scope>IDENTIFICATION</scope>
</reference>
<dbReference type="SMART" id="SM00449">
    <property type="entry name" value="SPRY"/>
    <property type="match status" value="1"/>
</dbReference>
<dbReference type="InterPro" id="IPR003877">
    <property type="entry name" value="SPRY_dom"/>
</dbReference>
<dbReference type="PROSITE" id="PS50188">
    <property type="entry name" value="B302_SPRY"/>
    <property type="match status" value="1"/>
</dbReference>
<dbReference type="GeneTree" id="ENSGT00940000155781"/>
<reference evidence="6" key="1">
    <citation type="submission" date="2025-08" db="UniProtKB">
        <authorList>
            <consortium name="Ensembl"/>
        </authorList>
    </citation>
    <scope>IDENTIFICATION</scope>
</reference>
<dbReference type="Pfam" id="PF00622">
    <property type="entry name" value="SPRY"/>
    <property type="match status" value="1"/>
</dbReference>
<name>A0A3B5MUL7_9TELE</name>
<evidence type="ECO:0000313" key="6">
    <source>
        <dbReference type="Ensembl" id="ENSXCOP00000023179.1"/>
    </source>
</evidence>